<evidence type="ECO:0000256" key="1">
    <source>
        <dbReference type="ARBA" id="ARBA00005043"/>
    </source>
</evidence>
<gene>
    <name evidence="3" type="ORF">EVG20_g9141</name>
</gene>
<evidence type="ECO:0000313" key="3">
    <source>
        <dbReference type="EMBL" id="TFY55918.1"/>
    </source>
</evidence>
<dbReference type="OrthoDB" id="9995306at2759"/>
<comment type="pathway">
    <text evidence="1">tRNA modification; 5-methoxycarbonylmethyl-2-thiouridine-tRNA biosynthesis.</text>
</comment>
<organism evidence="3 4">
    <name type="scientific">Dentipellis fragilis</name>
    <dbReference type="NCBI Taxonomy" id="205917"/>
    <lineage>
        <taxon>Eukaryota</taxon>
        <taxon>Fungi</taxon>
        <taxon>Dikarya</taxon>
        <taxon>Basidiomycota</taxon>
        <taxon>Agaricomycotina</taxon>
        <taxon>Agaricomycetes</taxon>
        <taxon>Russulales</taxon>
        <taxon>Hericiaceae</taxon>
        <taxon>Dentipellis</taxon>
    </lineage>
</organism>
<dbReference type="PANTHER" id="PTHR16184:SF6">
    <property type="entry name" value="ELONGATOR COMPLEX PROTEIN 6"/>
    <property type="match status" value="1"/>
</dbReference>
<dbReference type="EMBL" id="SEOQ01000874">
    <property type="protein sequence ID" value="TFY55918.1"/>
    <property type="molecule type" value="Genomic_DNA"/>
</dbReference>
<dbReference type="STRING" id="205917.A0A4Y9Y1W5"/>
<dbReference type="Gene3D" id="3.40.50.300">
    <property type="entry name" value="P-loop containing nucleotide triphosphate hydrolases"/>
    <property type="match status" value="1"/>
</dbReference>
<sequence length="241" mass="26301">MFPPEGFPAPGKPTLITDQLAAPADFVLHNILGSHLKGKKDTSAVILSVSEPLARWKTVASRSNLDLTKKTTDGALTFIDVAKETAIAEPTQTYLHSLFGRIRLQIEESPSSKSLLLILDDVTTLEWIGFPTLVLARFLRSLIALCTKFGVTLLVRHHTPIPDEPDDLFRILVQLCHYQVEVMPLSSGRSGAVSGELALHACPSAVPFASVRPIPRTHALQYRLTDSGAVFFQRGTGQVVL</sequence>
<evidence type="ECO:0000313" key="4">
    <source>
        <dbReference type="Proteomes" id="UP000298327"/>
    </source>
</evidence>
<dbReference type="GO" id="GO:0033588">
    <property type="term" value="C:elongator holoenzyme complex"/>
    <property type="evidence" value="ECO:0007669"/>
    <property type="project" value="InterPro"/>
</dbReference>
<dbReference type="CDD" id="cd19495">
    <property type="entry name" value="Elp6"/>
    <property type="match status" value="1"/>
</dbReference>
<dbReference type="InterPro" id="IPR027417">
    <property type="entry name" value="P-loop_NTPase"/>
</dbReference>
<proteinExistence type="inferred from homology"/>
<dbReference type="InterPro" id="IPR018627">
    <property type="entry name" value="ELP6"/>
</dbReference>
<name>A0A4Y9Y1W5_9AGAM</name>
<dbReference type="AlphaFoldDB" id="A0A4Y9Y1W5"/>
<dbReference type="UniPathway" id="UPA00988"/>
<evidence type="ECO:0008006" key="5">
    <source>
        <dbReference type="Google" id="ProtNLM"/>
    </source>
</evidence>
<dbReference type="GO" id="GO:0002098">
    <property type="term" value="P:tRNA wobble uridine modification"/>
    <property type="evidence" value="ECO:0007669"/>
    <property type="project" value="InterPro"/>
</dbReference>
<accession>A0A4Y9Y1W5</accession>
<keyword evidence="4" id="KW-1185">Reference proteome</keyword>
<evidence type="ECO:0000256" key="2">
    <source>
        <dbReference type="ARBA" id="ARBA00008837"/>
    </source>
</evidence>
<reference evidence="3 4" key="1">
    <citation type="submission" date="2019-02" db="EMBL/GenBank/DDBJ databases">
        <title>Genome sequencing of the rare red list fungi Dentipellis fragilis.</title>
        <authorList>
            <person name="Buettner E."/>
            <person name="Kellner H."/>
        </authorList>
    </citation>
    <scope>NUCLEOTIDE SEQUENCE [LARGE SCALE GENOMIC DNA]</scope>
    <source>
        <strain evidence="3 4">DSM 105465</strain>
    </source>
</reference>
<dbReference type="PANTHER" id="PTHR16184">
    <property type="entry name" value="ELONGATOR COMPLEX PROTEIN 6"/>
    <property type="match status" value="1"/>
</dbReference>
<dbReference type="Proteomes" id="UP000298327">
    <property type="component" value="Unassembled WGS sequence"/>
</dbReference>
<comment type="caution">
    <text evidence="3">The sequence shown here is derived from an EMBL/GenBank/DDBJ whole genome shotgun (WGS) entry which is preliminary data.</text>
</comment>
<protein>
    <recommendedName>
        <fullName evidence="5">Elongator complex protein 5</fullName>
    </recommendedName>
</protein>
<comment type="similarity">
    <text evidence="2">Belongs to the ELP6 family.</text>
</comment>
<dbReference type="Pfam" id="PF09807">
    <property type="entry name" value="ELP6"/>
    <property type="match status" value="1"/>
</dbReference>